<reference evidence="3" key="1">
    <citation type="submission" date="2023-10" db="EMBL/GenBank/DDBJ databases">
        <title>Chromosome-level genome of the transformable northern wattle, Acacia crassicarpa.</title>
        <authorList>
            <person name="Massaro I."/>
            <person name="Sinha N.R."/>
            <person name="Poethig S."/>
            <person name="Leichty A.R."/>
        </authorList>
    </citation>
    <scope>NUCLEOTIDE SEQUENCE</scope>
    <source>
        <strain evidence="3">Acra3RX</strain>
        <tissue evidence="3">Leaf</tissue>
    </source>
</reference>
<dbReference type="PANTHER" id="PTHR31286:SF99">
    <property type="entry name" value="DUF4283 DOMAIN-CONTAINING PROTEIN"/>
    <property type="match status" value="1"/>
</dbReference>
<gene>
    <name evidence="3" type="ORF">QN277_027754</name>
</gene>
<protein>
    <recommendedName>
        <fullName evidence="2">DUF4283 domain-containing protein</fullName>
    </recommendedName>
</protein>
<dbReference type="AlphaFoldDB" id="A0AAE1J1Q1"/>
<feature type="region of interest" description="Disordered" evidence="1">
    <location>
        <begin position="197"/>
        <end position="217"/>
    </location>
</feature>
<dbReference type="Pfam" id="PF14111">
    <property type="entry name" value="DUF4283"/>
    <property type="match status" value="1"/>
</dbReference>
<dbReference type="EMBL" id="JAWXYG010000009">
    <property type="protein sequence ID" value="KAK4262167.1"/>
    <property type="molecule type" value="Genomic_DNA"/>
</dbReference>
<proteinExistence type="predicted"/>
<feature type="domain" description="DUF4283" evidence="2">
    <location>
        <begin position="5"/>
        <end position="81"/>
    </location>
</feature>
<evidence type="ECO:0000313" key="4">
    <source>
        <dbReference type="Proteomes" id="UP001293593"/>
    </source>
</evidence>
<evidence type="ECO:0000256" key="1">
    <source>
        <dbReference type="SAM" id="MobiDB-lite"/>
    </source>
</evidence>
<name>A0AAE1J1Q1_9FABA</name>
<dbReference type="InterPro" id="IPR025558">
    <property type="entry name" value="DUF4283"/>
</dbReference>
<sequence length="217" mass="24688">MGFAVTVKLLGRTIGLRQLQTQLQNLWKPSGKIEVTDLDEDRFLIQLKIDMDFKLSLAGGPWLIYGHYLTVQPWTPVFKPQTHVINQVVGWVRLPRLPACYYHRNIIRSIESVSGEVIRVDYNMESGDRSKFDRLAVLNDLTKPLTSKIQVDGDLIYMEYEGLPTICVHCGRYGHLNEAFPVKKMNLAEAQIAQQQTEVELAKPPSEDSREASQYGA</sequence>
<keyword evidence="4" id="KW-1185">Reference proteome</keyword>
<dbReference type="Proteomes" id="UP001293593">
    <property type="component" value="Unassembled WGS sequence"/>
</dbReference>
<dbReference type="PANTHER" id="PTHR31286">
    <property type="entry name" value="GLYCINE-RICH CELL WALL STRUCTURAL PROTEIN 1.8-LIKE"/>
    <property type="match status" value="1"/>
</dbReference>
<comment type="caution">
    <text evidence="3">The sequence shown here is derived from an EMBL/GenBank/DDBJ whole genome shotgun (WGS) entry which is preliminary data.</text>
</comment>
<organism evidence="3 4">
    <name type="scientific">Acacia crassicarpa</name>
    <name type="common">northern wattle</name>
    <dbReference type="NCBI Taxonomy" id="499986"/>
    <lineage>
        <taxon>Eukaryota</taxon>
        <taxon>Viridiplantae</taxon>
        <taxon>Streptophyta</taxon>
        <taxon>Embryophyta</taxon>
        <taxon>Tracheophyta</taxon>
        <taxon>Spermatophyta</taxon>
        <taxon>Magnoliopsida</taxon>
        <taxon>eudicotyledons</taxon>
        <taxon>Gunneridae</taxon>
        <taxon>Pentapetalae</taxon>
        <taxon>rosids</taxon>
        <taxon>fabids</taxon>
        <taxon>Fabales</taxon>
        <taxon>Fabaceae</taxon>
        <taxon>Caesalpinioideae</taxon>
        <taxon>mimosoid clade</taxon>
        <taxon>Acacieae</taxon>
        <taxon>Acacia</taxon>
    </lineage>
</organism>
<dbReference type="InterPro" id="IPR040256">
    <property type="entry name" value="At4g02000-like"/>
</dbReference>
<evidence type="ECO:0000313" key="3">
    <source>
        <dbReference type="EMBL" id="KAK4262167.1"/>
    </source>
</evidence>
<evidence type="ECO:0000259" key="2">
    <source>
        <dbReference type="Pfam" id="PF14111"/>
    </source>
</evidence>
<accession>A0AAE1J1Q1</accession>